<protein>
    <recommendedName>
        <fullName evidence="2">DUF1279 domain-containing protein</fullName>
    </recommendedName>
</protein>
<keyword evidence="1" id="KW-1133">Transmembrane helix</keyword>
<dbReference type="Proteomes" id="UP000242180">
    <property type="component" value="Unassembled WGS sequence"/>
</dbReference>
<dbReference type="InParanoid" id="A0A1X2HRR4"/>
<dbReference type="InterPro" id="IPR045866">
    <property type="entry name" value="FAM210A/B-like"/>
</dbReference>
<dbReference type="GO" id="GO:0005739">
    <property type="term" value="C:mitochondrion"/>
    <property type="evidence" value="ECO:0007669"/>
    <property type="project" value="TreeGrafter"/>
</dbReference>
<dbReference type="AlphaFoldDB" id="A0A1X2HRR4"/>
<dbReference type="PANTHER" id="PTHR21377:SF0">
    <property type="entry name" value="PROTEIN FAM210B, MITOCHONDRIAL"/>
    <property type="match status" value="1"/>
</dbReference>
<organism evidence="3 4">
    <name type="scientific">Syncephalastrum racemosum</name>
    <name type="common">Filamentous fungus</name>
    <dbReference type="NCBI Taxonomy" id="13706"/>
    <lineage>
        <taxon>Eukaryota</taxon>
        <taxon>Fungi</taxon>
        <taxon>Fungi incertae sedis</taxon>
        <taxon>Mucoromycota</taxon>
        <taxon>Mucoromycotina</taxon>
        <taxon>Mucoromycetes</taxon>
        <taxon>Mucorales</taxon>
        <taxon>Syncephalastraceae</taxon>
        <taxon>Syncephalastrum</taxon>
    </lineage>
</organism>
<dbReference type="PANTHER" id="PTHR21377">
    <property type="entry name" value="PROTEIN FAM210B, MITOCHONDRIAL"/>
    <property type="match status" value="1"/>
</dbReference>
<dbReference type="FunCoup" id="A0A1X2HRR4">
    <property type="interactions" value="216"/>
</dbReference>
<dbReference type="EMBL" id="MCGN01000001">
    <property type="protein sequence ID" value="ORZ02164.1"/>
    <property type="molecule type" value="Genomic_DNA"/>
</dbReference>
<sequence length="185" mass="20727">MLRMTSPVFRPLLLPKVRLYATRNHALRPPSIPVQHHHGVRPSPTLCYTRMTRSFMTTAKEGQEQSKRSKFKGFMKKYGPVGIGVYLALSVVDLSLTMAAISVKGADKVKKTEDYALEKVKGWFGVEHIRKESPDHAEKPSLTSLFVIAYGIHKTLLLPVRLSITAAITPAVARHLRALGWISKR</sequence>
<dbReference type="Pfam" id="PF06916">
    <property type="entry name" value="FAM210A-B_dom"/>
    <property type="match status" value="1"/>
</dbReference>
<evidence type="ECO:0000313" key="4">
    <source>
        <dbReference type="Proteomes" id="UP000242180"/>
    </source>
</evidence>
<gene>
    <name evidence="3" type="ORF">BCR43DRAFT_481120</name>
</gene>
<evidence type="ECO:0000259" key="2">
    <source>
        <dbReference type="Pfam" id="PF06916"/>
    </source>
</evidence>
<dbReference type="OrthoDB" id="426386at2759"/>
<evidence type="ECO:0000256" key="1">
    <source>
        <dbReference type="SAM" id="Phobius"/>
    </source>
</evidence>
<dbReference type="InterPro" id="IPR009688">
    <property type="entry name" value="FAM210A/B-like_dom"/>
</dbReference>
<keyword evidence="1" id="KW-0472">Membrane</keyword>
<keyword evidence="4" id="KW-1185">Reference proteome</keyword>
<feature type="transmembrane region" description="Helical" evidence="1">
    <location>
        <begin position="78"/>
        <end position="101"/>
    </location>
</feature>
<accession>A0A1X2HRR4</accession>
<proteinExistence type="predicted"/>
<evidence type="ECO:0000313" key="3">
    <source>
        <dbReference type="EMBL" id="ORZ02164.1"/>
    </source>
</evidence>
<name>A0A1X2HRR4_SYNRA</name>
<feature type="domain" description="DUF1279" evidence="2">
    <location>
        <begin position="70"/>
        <end position="170"/>
    </location>
</feature>
<dbReference type="STRING" id="13706.A0A1X2HRR4"/>
<comment type="caution">
    <text evidence="3">The sequence shown here is derived from an EMBL/GenBank/DDBJ whole genome shotgun (WGS) entry which is preliminary data.</text>
</comment>
<dbReference type="OMA" id="FIMYNIV"/>
<reference evidence="3 4" key="1">
    <citation type="submission" date="2016-07" db="EMBL/GenBank/DDBJ databases">
        <title>Pervasive Adenine N6-methylation of Active Genes in Fungi.</title>
        <authorList>
            <consortium name="DOE Joint Genome Institute"/>
            <person name="Mondo S.J."/>
            <person name="Dannebaum R.O."/>
            <person name="Kuo R.C."/>
            <person name="Labutti K."/>
            <person name="Haridas S."/>
            <person name="Kuo A."/>
            <person name="Salamov A."/>
            <person name="Ahrendt S.R."/>
            <person name="Lipzen A."/>
            <person name="Sullivan W."/>
            <person name="Andreopoulos W.B."/>
            <person name="Clum A."/>
            <person name="Lindquist E."/>
            <person name="Daum C."/>
            <person name="Ramamoorthy G.K."/>
            <person name="Gryganskyi A."/>
            <person name="Culley D."/>
            <person name="Magnuson J.K."/>
            <person name="James T.Y."/>
            <person name="O'Malley M.A."/>
            <person name="Stajich J.E."/>
            <person name="Spatafora J.W."/>
            <person name="Visel A."/>
            <person name="Grigoriev I.V."/>
        </authorList>
    </citation>
    <scope>NUCLEOTIDE SEQUENCE [LARGE SCALE GENOMIC DNA]</scope>
    <source>
        <strain evidence="3 4">NRRL 2496</strain>
    </source>
</reference>
<keyword evidence="1" id="KW-0812">Transmembrane</keyword>